<comment type="caution">
    <text evidence="1">The sequence shown here is derived from an EMBL/GenBank/DDBJ whole genome shotgun (WGS) entry which is preliminary data.</text>
</comment>
<name>A0ACC2SKP0_9FUNG</name>
<evidence type="ECO:0000313" key="1">
    <source>
        <dbReference type="EMBL" id="KAJ9062943.1"/>
    </source>
</evidence>
<proteinExistence type="predicted"/>
<dbReference type="EMBL" id="QTSX02004984">
    <property type="protein sequence ID" value="KAJ9062943.1"/>
    <property type="molecule type" value="Genomic_DNA"/>
</dbReference>
<sequence>MKFPFGRRKPKEKSTDTIDLNSTVDGRANKSLSYCSDTEAEREFRPSSGLVIEVKKHRRRGSDADYSAGPDGSLSPTAADVHSKYETELRRDEALDLLSGGATHTAPHRKSSAESIRGPRRNGVLVSPTTSLAVAAEMVAVPEYNITDYDRGWLTEDTLYDCDSDDRHQYRLRIFRPDSSFSTISCPLRIKAFELCSLLGRKFFLSDVSQYSLYLQRQNVERVLADDERPLVILKRLLEKIGYLAVDGLPNLGREDNSYYFRFLFDLSREHSVDKVSELPSATHVDLRSNNLRKLPAVLIRHADRVQALDLSNNLMIESASDFFGGCVLLRELRLSRCELHAIPDCVKVLPALEALDLSSNRIKTIGNTKIEGLRRLKTLMLGNNRIEVLPLHFAELSMLTSLNLSNNRFSLFPVAICQLVQLVHLDISFNEIRHLPPSIGQLKHLRQLLLISNRIAGALPPAMLHLTQLRELDLRKNQINNLDVLHSLPNLEFLLCDYNSLSSLALNFQYLRDLHISKNSITQLLPPQSALPSLATLNLSFSKLVSLPEGLFDVLPNLEEVVLDSNRLVALPSSIGILTRLRILNCSNNELSALASEVSNLSSLKVLDLHDNNISVLPPEIWELSSLSTFNASSNLLKEFPRPITLQSRAGVSRTASATSDELFQPPLALCLQELYLGDNRLTDDVFSPVSLISELRVLNLSYNILDEIPAHTLSNLSNLAELYLSGNQLSTLPGEDVEKLRRLRILQLNGNRLQTLPAELGKLGQLHTLDVASNALKYNICNFPYDWNWNWNTGLRSLNLSGNKRLQIRHNLSENSASHLNLPDFANLRQLRVLGLMDVTLMLEAPVETPGRRVRLSLPPGRMRVGIADTLRKSDHGDSLWVWDKMVPCFRNKPDASLFALFDGHTSGSSTGARVARQLADSLEYQLADELDRAAQDESPVVTALRRTFLSLNKELGTESADETAKLGATGVVAYVVGTTLYVANAGDTVAVICRNAGTAHLISTRHTPWATEEIVRIRNNKGYISPQGLLNAELEVSRGFGHFSLLPLVNANPSIEEIELTENDEFVILGTRSMWDHMSYQTAVDVARMDLDNLMVAAQKVRDFAITYGADTSLAVMIIGVGDLFAEQDVPPIPKPDVLGIPRAIEDPASVGVYKRNRWRNQGPGSSKLARLGSKNAEAPTGWVALVFTDIKNSTFLWETLPTAMRFAVKSHNLSMRRWLMSLGGYEVKTEGDAFRAAFPTVAAALLWCLTMQVQLLQLDWPQEILDCAECAEVFKPGLSNQLLFRGISVRMGIHWGTPVCEPDPVTQRMDYLGHMVKRSDSVCNFADGGQISVSRDVVNELERLEAQYPGTDATSLPRDVRMLRKIGYTLFDMGEIKLKGLEAPEHLSLVFPTSLAARFEFSQTAPLKQPAPKIVDPGMIRSLGYQSMRLERIVAGNAQSRRASRIDCLNGFITFDVKDQSSDQELVALLDSLISRIENAVSSLYLSQLVHTNTIDLTQDPAFQALPAASRDLLKGLLSKSPLPHLKFHI</sequence>
<dbReference type="Proteomes" id="UP001165960">
    <property type="component" value="Unassembled WGS sequence"/>
</dbReference>
<evidence type="ECO:0000313" key="2">
    <source>
        <dbReference type="Proteomes" id="UP001165960"/>
    </source>
</evidence>
<organism evidence="1 2">
    <name type="scientific">Entomophthora muscae</name>
    <dbReference type="NCBI Taxonomy" id="34485"/>
    <lineage>
        <taxon>Eukaryota</taxon>
        <taxon>Fungi</taxon>
        <taxon>Fungi incertae sedis</taxon>
        <taxon>Zoopagomycota</taxon>
        <taxon>Entomophthoromycotina</taxon>
        <taxon>Entomophthoromycetes</taxon>
        <taxon>Entomophthorales</taxon>
        <taxon>Entomophthoraceae</taxon>
        <taxon>Entomophthora</taxon>
    </lineage>
</organism>
<protein>
    <submittedName>
        <fullName evidence="1">Cysteinyl-tRNA synthetase</fullName>
        <ecNumber evidence="1">4.6.1.1</ecNumber>
    </submittedName>
</protein>
<gene>
    <name evidence="1" type="primary">CYR1_4</name>
    <name evidence="1" type="ORF">DSO57_1005182</name>
</gene>
<dbReference type="EC" id="4.6.1.1" evidence="1"/>
<keyword evidence="2" id="KW-1185">Reference proteome</keyword>
<reference evidence="1" key="1">
    <citation type="submission" date="2022-04" db="EMBL/GenBank/DDBJ databases">
        <title>Genome of the entomopathogenic fungus Entomophthora muscae.</title>
        <authorList>
            <person name="Elya C."/>
            <person name="Lovett B.R."/>
            <person name="Lee E."/>
            <person name="Macias A.M."/>
            <person name="Hajek A.E."/>
            <person name="De Bivort B.L."/>
            <person name="Kasson M.T."/>
            <person name="De Fine Licht H.H."/>
            <person name="Stajich J.E."/>
        </authorList>
    </citation>
    <scope>NUCLEOTIDE SEQUENCE</scope>
    <source>
        <strain evidence="1">Berkeley</strain>
    </source>
</reference>
<keyword evidence="1" id="KW-0456">Lyase</keyword>
<accession>A0ACC2SKP0</accession>